<comment type="caution">
    <text evidence="1">The sequence shown here is derived from an EMBL/GenBank/DDBJ whole genome shotgun (WGS) entry which is preliminary data.</text>
</comment>
<gene>
    <name evidence="1" type="ORF">RJT34_15902</name>
</gene>
<organism evidence="1 2">
    <name type="scientific">Clitoria ternatea</name>
    <name type="common">Butterfly pea</name>
    <dbReference type="NCBI Taxonomy" id="43366"/>
    <lineage>
        <taxon>Eukaryota</taxon>
        <taxon>Viridiplantae</taxon>
        <taxon>Streptophyta</taxon>
        <taxon>Embryophyta</taxon>
        <taxon>Tracheophyta</taxon>
        <taxon>Spermatophyta</taxon>
        <taxon>Magnoliopsida</taxon>
        <taxon>eudicotyledons</taxon>
        <taxon>Gunneridae</taxon>
        <taxon>Pentapetalae</taxon>
        <taxon>rosids</taxon>
        <taxon>fabids</taxon>
        <taxon>Fabales</taxon>
        <taxon>Fabaceae</taxon>
        <taxon>Papilionoideae</taxon>
        <taxon>50 kb inversion clade</taxon>
        <taxon>NPAAA clade</taxon>
        <taxon>indigoferoid/millettioid clade</taxon>
        <taxon>Phaseoleae</taxon>
        <taxon>Clitoria</taxon>
    </lineage>
</organism>
<dbReference type="Proteomes" id="UP001359559">
    <property type="component" value="Unassembled WGS sequence"/>
</dbReference>
<accession>A0AAN9J7R2</accession>
<evidence type="ECO:0000313" key="2">
    <source>
        <dbReference type="Proteomes" id="UP001359559"/>
    </source>
</evidence>
<name>A0AAN9J7R2_CLITE</name>
<keyword evidence="2" id="KW-1185">Reference proteome</keyword>
<protein>
    <submittedName>
        <fullName evidence="1">Uncharacterized protein</fullName>
    </submittedName>
</protein>
<reference evidence="1 2" key="1">
    <citation type="submission" date="2024-01" db="EMBL/GenBank/DDBJ databases">
        <title>The genomes of 5 underutilized Papilionoideae crops provide insights into root nodulation and disease resistance.</title>
        <authorList>
            <person name="Yuan L."/>
        </authorList>
    </citation>
    <scope>NUCLEOTIDE SEQUENCE [LARGE SCALE GENOMIC DNA]</scope>
    <source>
        <strain evidence="1">LY-2023</strain>
        <tissue evidence="1">Leaf</tissue>
    </source>
</reference>
<dbReference type="AlphaFoldDB" id="A0AAN9J7R2"/>
<sequence length="92" mass="10146">MRNFCGHYFEVAVFVCRIGVTVKNGSVSAIHFSVLTIGLKDSTLLAVARSMIWFCLNTELDILDLDAITICFTSDTGVARCFPEFNSLSNAF</sequence>
<proteinExistence type="predicted"/>
<dbReference type="EMBL" id="JAYKXN010000004">
    <property type="protein sequence ID" value="KAK7293041.1"/>
    <property type="molecule type" value="Genomic_DNA"/>
</dbReference>
<evidence type="ECO:0000313" key="1">
    <source>
        <dbReference type="EMBL" id="KAK7293041.1"/>
    </source>
</evidence>